<dbReference type="InParanoid" id="A0A0V0QBN3"/>
<evidence type="ECO:0000313" key="2">
    <source>
        <dbReference type="Proteomes" id="UP000054937"/>
    </source>
</evidence>
<proteinExistence type="predicted"/>
<protein>
    <submittedName>
        <fullName evidence="1">Uncharacterized protein</fullName>
    </submittedName>
</protein>
<reference evidence="1 2" key="1">
    <citation type="journal article" date="2015" name="Sci. Rep.">
        <title>Genome of the facultative scuticociliatosis pathogen Pseudocohnilembus persalinus provides insight into its virulence through horizontal gene transfer.</title>
        <authorList>
            <person name="Xiong J."/>
            <person name="Wang G."/>
            <person name="Cheng J."/>
            <person name="Tian M."/>
            <person name="Pan X."/>
            <person name="Warren A."/>
            <person name="Jiang C."/>
            <person name="Yuan D."/>
            <person name="Miao W."/>
        </authorList>
    </citation>
    <scope>NUCLEOTIDE SEQUENCE [LARGE SCALE GENOMIC DNA]</scope>
    <source>
        <strain evidence="1">36N120E</strain>
    </source>
</reference>
<comment type="caution">
    <text evidence="1">The sequence shown here is derived from an EMBL/GenBank/DDBJ whole genome shotgun (WGS) entry which is preliminary data.</text>
</comment>
<gene>
    <name evidence="1" type="ORF">PPERSA_07980</name>
</gene>
<keyword evidence="2" id="KW-1185">Reference proteome</keyword>
<dbReference type="Proteomes" id="UP000054937">
    <property type="component" value="Unassembled WGS sequence"/>
</dbReference>
<name>A0A0V0QBN3_PSEPJ</name>
<organism evidence="1 2">
    <name type="scientific">Pseudocohnilembus persalinus</name>
    <name type="common">Ciliate</name>
    <dbReference type="NCBI Taxonomy" id="266149"/>
    <lineage>
        <taxon>Eukaryota</taxon>
        <taxon>Sar</taxon>
        <taxon>Alveolata</taxon>
        <taxon>Ciliophora</taxon>
        <taxon>Intramacronucleata</taxon>
        <taxon>Oligohymenophorea</taxon>
        <taxon>Scuticociliatia</taxon>
        <taxon>Philasterida</taxon>
        <taxon>Pseudocohnilembidae</taxon>
        <taxon>Pseudocohnilembus</taxon>
    </lineage>
</organism>
<dbReference type="AlphaFoldDB" id="A0A0V0QBN3"/>
<dbReference type="EMBL" id="LDAU01000212">
    <property type="protein sequence ID" value="KRW99495.1"/>
    <property type="molecule type" value="Genomic_DNA"/>
</dbReference>
<sequence length="178" mass="20894">MDLNTQLGTYMQIPEEGFEVFEKMKFNIGEELITITKIQNAFSSQTKRFLYKKLILKSVNLFAQGINNTTRSTNNNFSESKLTQNATEKEEEQCKIIELKIFPQKNNLQELKDLLKKTDNPEENQELTEEDLDEFNQNLKVFLGRAYQKEFKKSVEMNSNCIVCQNFFLGHLPKLYKE</sequence>
<accession>A0A0V0QBN3</accession>
<evidence type="ECO:0000313" key="1">
    <source>
        <dbReference type="EMBL" id="KRW99495.1"/>
    </source>
</evidence>